<organism evidence="2 3">
    <name type="scientific">Candidatus Azambacteria bacterium GW2011_GWB1_42_17</name>
    <dbReference type="NCBI Taxonomy" id="1618615"/>
    <lineage>
        <taxon>Bacteria</taxon>
        <taxon>Candidatus Azamiibacteriota</taxon>
    </lineage>
</organism>
<reference evidence="2 3" key="1">
    <citation type="journal article" date="2015" name="Nature">
        <title>rRNA introns, odd ribosomes, and small enigmatic genomes across a large radiation of phyla.</title>
        <authorList>
            <person name="Brown C.T."/>
            <person name="Hug L.A."/>
            <person name="Thomas B.C."/>
            <person name="Sharon I."/>
            <person name="Castelle C.J."/>
            <person name="Singh A."/>
            <person name="Wilkins M.J."/>
            <person name="Williams K.H."/>
            <person name="Banfield J.F."/>
        </authorList>
    </citation>
    <scope>NUCLEOTIDE SEQUENCE [LARGE SCALE GENOMIC DNA]</scope>
</reference>
<accession>A0A0G1BCN6</accession>
<evidence type="ECO:0000313" key="3">
    <source>
        <dbReference type="Proteomes" id="UP000033986"/>
    </source>
</evidence>
<protein>
    <submittedName>
        <fullName evidence="2">Uncharacterized protein</fullName>
    </submittedName>
</protein>
<name>A0A0G1BCN6_9BACT</name>
<dbReference type="EMBL" id="LCDB01000014">
    <property type="protein sequence ID" value="KKS44101.1"/>
    <property type="molecule type" value="Genomic_DNA"/>
</dbReference>
<keyword evidence="1" id="KW-1133">Transmembrane helix</keyword>
<dbReference type="Pfam" id="PF18926">
    <property type="entry name" value="DUF5676"/>
    <property type="match status" value="1"/>
</dbReference>
<feature type="transmembrane region" description="Helical" evidence="1">
    <location>
        <begin position="57"/>
        <end position="78"/>
    </location>
</feature>
<gene>
    <name evidence="2" type="ORF">UV07_C0014G0012</name>
</gene>
<evidence type="ECO:0000313" key="2">
    <source>
        <dbReference type="EMBL" id="KKS44101.1"/>
    </source>
</evidence>
<dbReference type="InterPro" id="IPR044020">
    <property type="entry name" value="DUF5676"/>
</dbReference>
<dbReference type="AlphaFoldDB" id="A0A0G1BCN6"/>
<sequence>MELDKNKFSLAASAVMGVWYVICATLVALAPDLAMKLFSYMVHLVNLEAGLVGWPEAIYGFVEVIVLTYITAYVFAWLHNRFMKTA</sequence>
<evidence type="ECO:0000256" key="1">
    <source>
        <dbReference type="SAM" id="Phobius"/>
    </source>
</evidence>
<dbReference type="Proteomes" id="UP000033986">
    <property type="component" value="Unassembled WGS sequence"/>
</dbReference>
<keyword evidence="1" id="KW-0472">Membrane</keyword>
<feature type="transmembrane region" description="Helical" evidence="1">
    <location>
        <begin position="12"/>
        <end position="31"/>
    </location>
</feature>
<comment type="caution">
    <text evidence="2">The sequence shown here is derived from an EMBL/GenBank/DDBJ whole genome shotgun (WGS) entry which is preliminary data.</text>
</comment>
<proteinExistence type="predicted"/>
<keyword evidence="1" id="KW-0812">Transmembrane</keyword>